<accession>A0A6P4E431</accession>
<evidence type="ECO:0000313" key="2">
    <source>
        <dbReference type="RefSeq" id="XP_016972672.1"/>
    </source>
</evidence>
<dbReference type="RefSeq" id="XP_016972672.1">
    <property type="nucleotide sequence ID" value="XM_017117183.1"/>
</dbReference>
<evidence type="ECO:0000256" key="1">
    <source>
        <dbReference type="SAM" id="MobiDB-lite"/>
    </source>
</evidence>
<dbReference type="OMA" id="FAHDENI"/>
<proteinExistence type="predicted"/>
<organism evidence="2">
    <name type="scientific">Drosophila rhopaloa</name>
    <name type="common">Fruit fly</name>
    <dbReference type="NCBI Taxonomy" id="1041015"/>
    <lineage>
        <taxon>Eukaryota</taxon>
        <taxon>Metazoa</taxon>
        <taxon>Ecdysozoa</taxon>
        <taxon>Arthropoda</taxon>
        <taxon>Hexapoda</taxon>
        <taxon>Insecta</taxon>
        <taxon>Pterygota</taxon>
        <taxon>Neoptera</taxon>
        <taxon>Endopterygota</taxon>
        <taxon>Diptera</taxon>
        <taxon>Brachycera</taxon>
        <taxon>Muscomorpha</taxon>
        <taxon>Ephydroidea</taxon>
        <taxon>Drosophilidae</taxon>
        <taxon>Drosophila</taxon>
        <taxon>Sophophora</taxon>
    </lineage>
</organism>
<gene>
    <name evidence="2" type="primary">LOC108039973</name>
</gene>
<dbReference type="RefSeq" id="XP_016972672.2">
    <property type="nucleotide sequence ID" value="XM_017117183.2"/>
</dbReference>
<feature type="compositionally biased region" description="Polar residues" evidence="1">
    <location>
        <begin position="1"/>
        <end position="18"/>
    </location>
</feature>
<sequence>MVTSRSSESEDSLPQTADESACQAGISAMNSFTHAVEFAHDENLLRSHANVSHLSEFLALLTLKSFDEHDEEFHIFHEKLQQFKREADQLDSNFDSPDYYTKKEDLIFKVVCEIKGIDHQQWLRDEQGFVDGASLGDFLENEFVCDDV</sequence>
<dbReference type="GeneID" id="108039973"/>
<feature type="region of interest" description="Disordered" evidence="1">
    <location>
        <begin position="1"/>
        <end position="20"/>
    </location>
</feature>
<name>A0A6P4E431_DRORH</name>
<dbReference type="AlphaFoldDB" id="A0A6P4E431"/>
<protein>
    <submittedName>
        <fullName evidence="2">Uncharacterized protein LOC108039973</fullName>
    </submittedName>
</protein>
<reference evidence="2" key="1">
    <citation type="submission" date="2025-08" db="UniProtKB">
        <authorList>
            <consortium name="RefSeq"/>
        </authorList>
    </citation>
    <scope>IDENTIFICATION</scope>
</reference>
<dbReference type="OrthoDB" id="7838665at2759"/>